<organism evidence="1 2">
    <name type="scientific">Sulfuriroseicoccus oceanibius</name>
    <dbReference type="NCBI Taxonomy" id="2707525"/>
    <lineage>
        <taxon>Bacteria</taxon>
        <taxon>Pseudomonadati</taxon>
        <taxon>Verrucomicrobiota</taxon>
        <taxon>Verrucomicrobiia</taxon>
        <taxon>Verrucomicrobiales</taxon>
        <taxon>Verrucomicrobiaceae</taxon>
        <taxon>Sulfuriroseicoccus</taxon>
    </lineage>
</organism>
<keyword evidence="2" id="KW-1185">Reference proteome</keyword>
<dbReference type="Proteomes" id="UP000475117">
    <property type="component" value="Chromosome"/>
</dbReference>
<dbReference type="EMBL" id="CP066776">
    <property type="protein sequence ID" value="QQL43974.1"/>
    <property type="molecule type" value="Genomic_DNA"/>
</dbReference>
<dbReference type="RefSeq" id="WP_164363477.1">
    <property type="nucleotide sequence ID" value="NZ_CP066776.1"/>
</dbReference>
<reference evidence="1 2" key="1">
    <citation type="submission" date="2020-12" db="EMBL/GenBank/DDBJ databases">
        <title>Sulforoseuscoccus oceanibium gen. nov., sp. nov., a representative of the phylum Verrucomicrobia with special cytoplasmic membrane, and proposal of Sulforoseuscoccusaceae fam. nov.</title>
        <authorList>
            <person name="Xi F."/>
        </authorList>
    </citation>
    <scope>NUCLEOTIDE SEQUENCE [LARGE SCALE GENOMIC DNA]</scope>
    <source>
        <strain evidence="1 2">T37</strain>
    </source>
</reference>
<sequence>MIAPAFAEVAVSEVADDQAGAVHFNGAFDRLLELGVVDTKGAQYVRLSFEGMPSGVPELVRVRQVMSNARGATRNGNGWIVKDKEGRSWFTPDGVNRVEVREKKRANALMRALGGGSDDDKEASGVPASWRRAAVKKDARAMVKDITKATEENGILDPDRFSYDDRGQKFLSQVVLDACLMYRAGYADEANELVHVALSVYPTPERVIDGVIDDLAEARYAEVYEAFQKSRDWQAYRDGVRSLVERFPRGWLCREGAMVLSEKLDARISGKQRVAQDAFNGHPLSAQTKALLDGLRQRETVIYPSQLSGWLLYPTDRDELKSLGRYGQAIADEWMIELIASGMDGFLGLLAAAESDEFLMVSREDSARSYYSRSDILRAALSRSDGELGDALFSAMERPTLMSDVALELLKAAYPDGSDSGMSISFGGSEEIGAAEYYQWWKEHRDLSKLELARVYFSDGGGTHKLVAMKWLAESQNSSDAKLVEDAVFAMELRAGLELAAKWVDLRRSNAAEFLARWEAHVREQVAAADEDDYMIPWQLRQEKGLDEHFKSLQLLVNDTTADELFAKMRAGELDVESGIKQLAVLLEEKEIEQLPAIMDLVAALEDVDDQMRVLDWITDTAVARSGSWGEGPEAEALKIGYRARIAGKLDASRAHWGMLPARIGKNCLPVMRPQSGQKVSGAMAMCARSPLRVSLQFMRLRSIRRCMGLRSGGPRRRCSMSTSRWPGGCWRVSLFMRTTNRGQLSKEMWRKCVPMWPS</sequence>
<protein>
    <submittedName>
        <fullName evidence="1">Uncharacterized protein</fullName>
    </submittedName>
</protein>
<gene>
    <name evidence="1" type="ORF">G3M56_008705</name>
</gene>
<dbReference type="KEGG" id="soa:G3M56_008705"/>
<dbReference type="AlphaFoldDB" id="A0A6B3LBT8"/>
<evidence type="ECO:0000313" key="1">
    <source>
        <dbReference type="EMBL" id="QQL43974.1"/>
    </source>
</evidence>
<accession>A0A6B3LBT8</accession>
<evidence type="ECO:0000313" key="2">
    <source>
        <dbReference type="Proteomes" id="UP000475117"/>
    </source>
</evidence>
<proteinExistence type="predicted"/>
<name>A0A6B3LBT8_9BACT</name>